<organism evidence="1 2">
    <name type="scientific">Fusarium coffeatum</name>
    <dbReference type="NCBI Taxonomy" id="231269"/>
    <lineage>
        <taxon>Eukaryota</taxon>
        <taxon>Fungi</taxon>
        <taxon>Dikarya</taxon>
        <taxon>Ascomycota</taxon>
        <taxon>Pezizomycotina</taxon>
        <taxon>Sordariomycetes</taxon>
        <taxon>Hypocreomycetidae</taxon>
        <taxon>Hypocreales</taxon>
        <taxon>Nectriaceae</taxon>
        <taxon>Fusarium</taxon>
        <taxon>Fusarium incarnatum-equiseti species complex</taxon>
    </lineage>
</organism>
<comment type="caution">
    <text evidence="1">The sequence shown here is derived from an EMBL/GenBank/DDBJ whole genome shotgun (WGS) entry which is preliminary data.</text>
</comment>
<reference evidence="1 2" key="1">
    <citation type="submission" date="2018-06" db="EMBL/GenBank/DDBJ databases">
        <title>Fusarium incarnatum-equiseti species complex species 28.</title>
        <authorList>
            <person name="Gardiner D.M."/>
        </authorList>
    </citation>
    <scope>NUCLEOTIDE SEQUENCE [LARGE SCALE GENOMIC DNA]</scope>
    <source>
        <strain evidence="1 2">FIESC_28</strain>
    </source>
</reference>
<proteinExistence type="predicted"/>
<accession>A0A366R8M3</accession>
<dbReference type="Proteomes" id="UP000253153">
    <property type="component" value="Unassembled WGS sequence"/>
</dbReference>
<dbReference type="RefSeq" id="XP_031013665.1">
    <property type="nucleotide sequence ID" value="XM_031162274.1"/>
</dbReference>
<dbReference type="EMBL" id="QKXC01000180">
    <property type="protein sequence ID" value="RBR13507.1"/>
    <property type="molecule type" value="Genomic_DNA"/>
</dbReference>
<dbReference type="GeneID" id="41997570"/>
<name>A0A366R8M3_9HYPO</name>
<gene>
    <name evidence="1" type="ORF">FIESC28_08135</name>
</gene>
<evidence type="ECO:0000313" key="2">
    <source>
        <dbReference type="Proteomes" id="UP000253153"/>
    </source>
</evidence>
<evidence type="ECO:0008006" key="3">
    <source>
        <dbReference type="Google" id="ProtNLM"/>
    </source>
</evidence>
<evidence type="ECO:0000313" key="1">
    <source>
        <dbReference type="EMBL" id="RBR13507.1"/>
    </source>
</evidence>
<keyword evidence="2" id="KW-1185">Reference proteome</keyword>
<sequence>MFLPQLLTPPKDKKLSLMDLPEEILEQIVLDVADQDRRALYSAVVYVNKRLRRIASPHVARHLPIHCMNPEFPATPMHILMHLSRHPEQAKNIRTLVSDSDEGKYWRRHGWRNYPESPTHSENFERIVERAKETCPELAKYPQWCLHLRNGSADASVALLLAWCTRIVKLDCKLYTFSPGKIEHMTLQLINIAVKEMRDGTGPSLHPLARLEHVVLRTSSQLQRIAFAAPFFYLPKLKFLATSGLGTDSDLRDVHDDRPVWFRSFTGGYVTADPALYMSKFPVGTSPIETLIVDRAWFSSCGFLVLVRACKRLKKLAIYNDYFTKFNNRRSLEENNRVAARLEDLSKAIAYHSSSLEEVTLRLEQDPYWRDFHHYHRTTAPLTLFDCLKDMQRLKRLKIHLEFLYRRVTRDLWDYSVVLETNRLPPTLEHLVLERYDHVHATLMHGELYRFNKLLEQCGPGSKFSKLQSLTLPFRYERSRGCPLFEQAEDLEVLAASKGVQLLFQRNPRDYSVPQVPKPYPPLRQRIVRLN</sequence>
<dbReference type="OrthoDB" id="5081092at2759"/>
<protein>
    <recommendedName>
        <fullName evidence="3">F-box domain-containing protein</fullName>
    </recommendedName>
</protein>
<dbReference type="AlphaFoldDB" id="A0A366R8M3"/>